<dbReference type="Proteomes" id="UP001315278">
    <property type="component" value="Unassembled WGS sequence"/>
</dbReference>
<reference evidence="2" key="1">
    <citation type="journal article" date="2021" name="ISME J.">
        <title>Evolutionary origin and ecological implication of a unique nif island in free-living Bradyrhizobium lineages.</title>
        <authorList>
            <person name="Tao J."/>
        </authorList>
    </citation>
    <scope>NUCLEOTIDE SEQUENCE [LARGE SCALE GENOMIC DNA]</scope>
    <source>
        <strain evidence="2">SZCCT0434</strain>
    </source>
</reference>
<protein>
    <submittedName>
        <fullName evidence="1">Uncharacterized protein</fullName>
    </submittedName>
</protein>
<evidence type="ECO:0000313" key="1">
    <source>
        <dbReference type="EMBL" id="MBR0795252.1"/>
    </source>
</evidence>
<comment type="caution">
    <text evidence="1">The sequence shown here is derived from an EMBL/GenBank/DDBJ whole genome shotgun (WGS) entry which is preliminary data.</text>
</comment>
<sequence length="128" mass="14331">MKNRTHHAFDRVRKGQTLELKYDPAGGSDSHLIPGTAMGALGSDALYDADANPRIDERLDGVDMRRREGDSGFPKLIEIPSEVEQQFPRCKPIAPSLRRDEIAFRARFSMCRQVRHFSLATSSRSSTG</sequence>
<gene>
    <name evidence="1" type="ORF">JQ615_07625</name>
</gene>
<proteinExistence type="predicted"/>
<name>A0ABS5FEU6_9BRAD</name>
<dbReference type="RefSeq" id="WP_212492195.1">
    <property type="nucleotide sequence ID" value="NZ_JAFCJH010000005.1"/>
</dbReference>
<dbReference type="EMBL" id="JAFCJH010000005">
    <property type="protein sequence ID" value="MBR0795252.1"/>
    <property type="molecule type" value="Genomic_DNA"/>
</dbReference>
<keyword evidence="2" id="KW-1185">Reference proteome</keyword>
<accession>A0ABS5FEU6</accession>
<organism evidence="1 2">
    <name type="scientific">Bradyrhizobium jicamae</name>
    <dbReference type="NCBI Taxonomy" id="280332"/>
    <lineage>
        <taxon>Bacteria</taxon>
        <taxon>Pseudomonadati</taxon>
        <taxon>Pseudomonadota</taxon>
        <taxon>Alphaproteobacteria</taxon>
        <taxon>Hyphomicrobiales</taxon>
        <taxon>Nitrobacteraceae</taxon>
        <taxon>Bradyrhizobium</taxon>
    </lineage>
</organism>
<evidence type="ECO:0000313" key="2">
    <source>
        <dbReference type="Proteomes" id="UP001315278"/>
    </source>
</evidence>